<gene>
    <name evidence="1" type="ORF">FC18_GL000621</name>
</gene>
<dbReference type="PATRIC" id="fig|1291052.5.peg.632"/>
<evidence type="ECO:0000313" key="2">
    <source>
        <dbReference type="Proteomes" id="UP000051679"/>
    </source>
</evidence>
<sequence length="52" mass="6176">MKGYTNPYVTQEEFDQMIKMVEQPITPERQKQLDDAWKLLNAHPEIEIIVTD</sequence>
<dbReference type="EMBL" id="AYYO01000056">
    <property type="protein sequence ID" value="KRM54399.1"/>
    <property type="molecule type" value="Genomic_DNA"/>
</dbReference>
<organism evidence="1 2">
    <name type="scientific">Lacticaseibacillus sharpeae JCM 1186 = DSM 20505</name>
    <dbReference type="NCBI Taxonomy" id="1291052"/>
    <lineage>
        <taxon>Bacteria</taxon>
        <taxon>Bacillati</taxon>
        <taxon>Bacillota</taxon>
        <taxon>Bacilli</taxon>
        <taxon>Lactobacillales</taxon>
        <taxon>Lactobacillaceae</taxon>
        <taxon>Lacticaseibacillus</taxon>
    </lineage>
</organism>
<keyword evidence="2" id="KW-1185">Reference proteome</keyword>
<name>A0A0R1ZIV8_9LACO</name>
<reference evidence="1 2" key="1">
    <citation type="journal article" date="2015" name="Genome Announc.">
        <title>Expanding the biotechnology potential of lactobacilli through comparative genomics of 213 strains and associated genera.</title>
        <authorList>
            <person name="Sun Z."/>
            <person name="Harris H.M."/>
            <person name="McCann A."/>
            <person name="Guo C."/>
            <person name="Argimon S."/>
            <person name="Zhang W."/>
            <person name="Yang X."/>
            <person name="Jeffery I.B."/>
            <person name="Cooney J.C."/>
            <person name="Kagawa T.F."/>
            <person name="Liu W."/>
            <person name="Song Y."/>
            <person name="Salvetti E."/>
            <person name="Wrobel A."/>
            <person name="Rasinkangas P."/>
            <person name="Parkhill J."/>
            <person name="Rea M.C."/>
            <person name="O'Sullivan O."/>
            <person name="Ritari J."/>
            <person name="Douillard F.P."/>
            <person name="Paul Ross R."/>
            <person name="Yang R."/>
            <person name="Briner A.E."/>
            <person name="Felis G.E."/>
            <person name="de Vos W.M."/>
            <person name="Barrangou R."/>
            <person name="Klaenhammer T.R."/>
            <person name="Caufield P.W."/>
            <person name="Cui Y."/>
            <person name="Zhang H."/>
            <person name="O'Toole P.W."/>
        </authorList>
    </citation>
    <scope>NUCLEOTIDE SEQUENCE [LARGE SCALE GENOMIC DNA]</scope>
    <source>
        <strain evidence="1 2">DSM 20505</strain>
    </source>
</reference>
<dbReference type="AlphaFoldDB" id="A0A0R1ZIV8"/>
<evidence type="ECO:0000313" key="1">
    <source>
        <dbReference type="EMBL" id="KRM54399.1"/>
    </source>
</evidence>
<protein>
    <submittedName>
        <fullName evidence="1">Uncharacterized protein</fullName>
    </submittedName>
</protein>
<accession>A0A0R1ZIV8</accession>
<dbReference type="Proteomes" id="UP000051679">
    <property type="component" value="Unassembled WGS sequence"/>
</dbReference>
<dbReference type="STRING" id="1291052.FC18_GL000621"/>
<proteinExistence type="predicted"/>
<comment type="caution">
    <text evidence="1">The sequence shown here is derived from an EMBL/GenBank/DDBJ whole genome shotgun (WGS) entry which is preliminary data.</text>
</comment>